<reference evidence="6" key="1">
    <citation type="submission" date="2018-05" db="EMBL/GenBank/DDBJ databases">
        <authorList>
            <person name="Lanie J.A."/>
            <person name="Ng W.-L."/>
            <person name="Kazmierczak K.M."/>
            <person name="Andrzejewski T.M."/>
            <person name="Davidsen T.M."/>
            <person name="Wayne K.J."/>
            <person name="Tettelin H."/>
            <person name="Glass J.I."/>
            <person name="Rusch D."/>
            <person name="Podicherti R."/>
            <person name="Tsui H.-C.T."/>
            <person name="Winkler M.E."/>
        </authorList>
    </citation>
    <scope>NUCLEOTIDE SEQUENCE</scope>
</reference>
<sequence>MKISAAVLHATGEPFRIETLELDPPRKGEVLVRMSAVGVCRSDLHLIRGDTDHPLPVVAGHEGAGIVEMVGEDVGHIAVGDHVTLNWAPAC</sequence>
<evidence type="ECO:0000256" key="4">
    <source>
        <dbReference type="ARBA" id="ARBA00023002"/>
    </source>
</evidence>
<accession>A0A382Y1D2</accession>
<name>A0A382Y1D2_9ZZZZ</name>
<proteinExistence type="predicted"/>
<keyword evidence="4" id="KW-0560">Oxidoreductase</keyword>
<dbReference type="SUPFAM" id="SSF50129">
    <property type="entry name" value="GroES-like"/>
    <property type="match status" value="1"/>
</dbReference>
<protein>
    <recommendedName>
        <fullName evidence="5">Alcohol dehydrogenase-like N-terminal domain-containing protein</fullName>
    </recommendedName>
</protein>
<organism evidence="6">
    <name type="scientific">marine metagenome</name>
    <dbReference type="NCBI Taxonomy" id="408172"/>
    <lineage>
        <taxon>unclassified sequences</taxon>
        <taxon>metagenomes</taxon>
        <taxon>ecological metagenomes</taxon>
    </lineage>
</organism>
<dbReference type="AlphaFoldDB" id="A0A382Y1D2"/>
<dbReference type="PROSITE" id="PS00059">
    <property type="entry name" value="ADH_ZINC"/>
    <property type="match status" value="1"/>
</dbReference>
<dbReference type="PANTHER" id="PTHR42940:SF8">
    <property type="entry name" value="VACUOLAR PROTEIN SORTING-ASSOCIATED PROTEIN 11"/>
    <property type="match status" value="1"/>
</dbReference>
<evidence type="ECO:0000256" key="2">
    <source>
        <dbReference type="ARBA" id="ARBA00022723"/>
    </source>
</evidence>
<comment type="cofactor">
    <cofactor evidence="1">
        <name>Zn(2+)</name>
        <dbReference type="ChEBI" id="CHEBI:29105"/>
    </cofactor>
</comment>
<feature type="non-terminal residue" evidence="6">
    <location>
        <position position="91"/>
    </location>
</feature>
<dbReference type="PANTHER" id="PTHR42940">
    <property type="entry name" value="ALCOHOL DEHYDROGENASE 1-RELATED"/>
    <property type="match status" value="1"/>
</dbReference>
<keyword evidence="2" id="KW-0479">Metal-binding</keyword>
<gene>
    <name evidence="6" type="ORF">METZ01_LOCUS429804</name>
</gene>
<dbReference type="InterPro" id="IPR011032">
    <property type="entry name" value="GroES-like_sf"/>
</dbReference>
<dbReference type="Gene3D" id="3.90.180.10">
    <property type="entry name" value="Medium-chain alcohol dehydrogenases, catalytic domain"/>
    <property type="match status" value="1"/>
</dbReference>
<evidence type="ECO:0000259" key="5">
    <source>
        <dbReference type="Pfam" id="PF08240"/>
    </source>
</evidence>
<evidence type="ECO:0000313" key="6">
    <source>
        <dbReference type="EMBL" id="SVD76950.1"/>
    </source>
</evidence>
<dbReference type="GO" id="GO:0008270">
    <property type="term" value="F:zinc ion binding"/>
    <property type="evidence" value="ECO:0007669"/>
    <property type="project" value="InterPro"/>
</dbReference>
<dbReference type="Pfam" id="PF08240">
    <property type="entry name" value="ADH_N"/>
    <property type="match status" value="1"/>
</dbReference>
<dbReference type="GO" id="GO:0016491">
    <property type="term" value="F:oxidoreductase activity"/>
    <property type="evidence" value="ECO:0007669"/>
    <property type="project" value="UniProtKB-KW"/>
</dbReference>
<dbReference type="EMBL" id="UINC01172069">
    <property type="protein sequence ID" value="SVD76950.1"/>
    <property type="molecule type" value="Genomic_DNA"/>
</dbReference>
<dbReference type="InterPro" id="IPR013154">
    <property type="entry name" value="ADH-like_N"/>
</dbReference>
<evidence type="ECO:0000256" key="1">
    <source>
        <dbReference type="ARBA" id="ARBA00001947"/>
    </source>
</evidence>
<keyword evidence="3" id="KW-0862">Zinc</keyword>
<dbReference type="InterPro" id="IPR002328">
    <property type="entry name" value="ADH_Zn_CS"/>
</dbReference>
<feature type="domain" description="Alcohol dehydrogenase-like N-terminal" evidence="5">
    <location>
        <begin position="27"/>
        <end position="88"/>
    </location>
</feature>
<evidence type="ECO:0000256" key="3">
    <source>
        <dbReference type="ARBA" id="ARBA00022833"/>
    </source>
</evidence>